<dbReference type="InterPro" id="IPR000306">
    <property type="entry name" value="Znf_FYVE"/>
</dbReference>
<accession>A0A8K1CTH7</accession>
<feature type="compositionally biased region" description="Polar residues" evidence="5">
    <location>
        <begin position="717"/>
        <end position="726"/>
    </location>
</feature>
<feature type="compositionally biased region" description="Polar residues" evidence="5">
    <location>
        <begin position="1193"/>
        <end position="1203"/>
    </location>
</feature>
<feature type="domain" description="C3H1-type" evidence="6">
    <location>
        <begin position="161"/>
        <end position="190"/>
    </location>
</feature>
<dbReference type="SUPFAM" id="SSF57903">
    <property type="entry name" value="FYVE/PHD zinc finger"/>
    <property type="match status" value="1"/>
</dbReference>
<evidence type="ECO:0000259" key="6">
    <source>
        <dbReference type="PROSITE" id="PS50103"/>
    </source>
</evidence>
<dbReference type="EMBL" id="SPLM01000003">
    <property type="protein sequence ID" value="TMW68003.1"/>
    <property type="molecule type" value="Genomic_DNA"/>
</dbReference>
<feature type="region of interest" description="Disordered" evidence="5">
    <location>
        <begin position="92"/>
        <end position="128"/>
    </location>
</feature>
<dbReference type="SMART" id="SM00064">
    <property type="entry name" value="FYVE"/>
    <property type="match status" value="1"/>
</dbReference>
<dbReference type="InterPro" id="IPR000571">
    <property type="entry name" value="Znf_CCCH"/>
</dbReference>
<feature type="compositionally biased region" description="Polar residues" evidence="5">
    <location>
        <begin position="1298"/>
        <end position="1307"/>
    </location>
</feature>
<dbReference type="InterPro" id="IPR013083">
    <property type="entry name" value="Znf_RING/FYVE/PHD"/>
</dbReference>
<evidence type="ECO:0000259" key="7">
    <source>
        <dbReference type="PROSITE" id="PS50178"/>
    </source>
</evidence>
<evidence type="ECO:0000256" key="2">
    <source>
        <dbReference type="ARBA" id="ARBA00022771"/>
    </source>
</evidence>
<feature type="domain" description="FYVE-type" evidence="7">
    <location>
        <begin position="629"/>
        <end position="689"/>
    </location>
</feature>
<feature type="compositionally biased region" description="Basic and acidic residues" evidence="5">
    <location>
        <begin position="758"/>
        <end position="776"/>
    </location>
</feature>
<dbReference type="InterPro" id="IPR017455">
    <property type="entry name" value="Znf_FYVE-rel"/>
</dbReference>
<dbReference type="Gene3D" id="3.30.70.330">
    <property type="match status" value="1"/>
</dbReference>
<dbReference type="PROSITE" id="PS50178">
    <property type="entry name" value="ZF_FYVE"/>
    <property type="match status" value="1"/>
</dbReference>
<reference evidence="8" key="1">
    <citation type="submission" date="2019-03" db="EMBL/GenBank/DDBJ databases">
        <title>Long read genome sequence of the mycoparasitic Pythium oligandrum ATCC 38472 isolated from sugarbeet rhizosphere.</title>
        <authorList>
            <person name="Gaulin E."/>
        </authorList>
    </citation>
    <scope>NUCLEOTIDE SEQUENCE</scope>
    <source>
        <strain evidence="8">ATCC 38472_TT</strain>
    </source>
</reference>
<feature type="region of interest" description="Disordered" evidence="5">
    <location>
        <begin position="1282"/>
        <end position="1342"/>
    </location>
</feature>
<evidence type="ECO:0008006" key="10">
    <source>
        <dbReference type="Google" id="ProtNLM"/>
    </source>
</evidence>
<keyword evidence="2 4" id="KW-0863">Zinc-finger</keyword>
<dbReference type="Proteomes" id="UP000794436">
    <property type="component" value="Unassembled WGS sequence"/>
</dbReference>
<feature type="compositionally biased region" description="Basic and acidic residues" evidence="5">
    <location>
        <begin position="1282"/>
        <end position="1297"/>
    </location>
</feature>
<sequence>MGTTRTKRKNAAKRRARRVFAAIAAELQASEEKQWTPEALELERMRNEEERQRVHETWKRAVDASNEAFQKQKRILDERTRLLAAIREELEQEKKEKEMEKSESVLEKASTESVQCGKSDSPAPSGPADVALDEGALLARDAQALAYEAMRRAAHPKSHDPKPVLPCAFHTRTGCCPFAQDRCGLSHQPSSESRFLLLKHVYQPQSDGETTRSQKLAEFRKGLIHELEKHGSLVRLEVVTNVAPHLNGNVYAEYRSPAQARSAWSALHLRWKTQNLPAHLFSPLLRRCSSSSSSSFLCITLRLTSQRLKPHALMSPTASRRAAHTSMRVNSGTQQPQDRLVRSVTSVSSSASTSTSSGAKEGKLPLPDDFFTAPQLNSKETKYLISLAKRACKEVVYYSRRSGGPMNWIHLSSEDGFEIYQGIDETANESKTITYLRGSTRISATIDEIADFFKLDTPSKLSGFTQTVGKDLLDQKTLYDLAMPTPDNPKHYVGVKWTAVESPSKLARNRDLCYLECHDEFIDTNSQKRGWVRSLHSIRLPFCPPLNRTHGLVRASLYRSGFVFIESDEPGYVDAIHTLHMDIKGNAPNWMKILVMKRRIKNISEVNRYFQMRRLCEGRLLGDLELPSKSGVSKCQLCDHKFKLFSRKTTCRKCGKIVCSACGHNFILDYAGTGAKKVRICAQCVDVVIHGSDGMQDRPTSHVNAKECEPVRPIYDNSPSSAQSRPHSMDEHEYFSRNEDDRGRADILAAKRMNREFEEHFTRSGERPPIVLDHKSKSTAGHQRPPPVPHRTHEDKQAYYPDFLRDGRDGSVRPSMADPSRRSSADNDSFLYDDPLSSSRSNDLVFESLRYGPSDPVSPPREIVDSIRISSDWSRDYMYNMRMYHGQNASIMSDETVGAPIRRSDLSMDPRSSMASSRDYNFDDIHNRNRNSTVPNFPGPSPSEVDDDDYSLSFPSSYALSHTDTDTHSKAPSREFEEFRRSYFSARNSDIVELEQRVLSQSGTDDEGDFRYGYDAAPSTDADYYEEEYEIPVPEVRQSVVKQPTIPAPDQEAIKKTQVEELATVMALSAMRLYEKENGLDMQVSDETRQAALQKMVEIYASEIERNNSDDQRRGVESQRPVRSVSDGRNSESSARILRMSKDRRSLSDNQASPRPQDPVPMEYRDLSDLSASAFKAFQRESLHPSPNGVKTAASSVPSSAAGTLQRHPSFPESRSSSHRNGKLGPTDGDDRSRAGTIRGSLSDMDVHPNQMNHPDVMRDDASDTFSEVDFVELPHLMRADEPRRVPEVNNERRSLDNHQQAWSQPEMSASHQSMKSSTSQSHKQRLSETHPNDYPFPTESERISSDRLGASMSAPMPAYQTSEWTSSVASDYSVGPSTMVDTTVTTTSVRSPPLRAEDLVSASSLSSIHTEALTEDILAPLSPRSNVLSSCGSDEADYMTEDEASADLTSRSKMTMTELKRYRASLAELMAEYNGDLGSEGSHVKVGQATQPEREPEQRRPSAKKQQPKNLEHGLQELYL</sequence>
<evidence type="ECO:0000256" key="3">
    <source>
        <dbReference type="ARBA" id="ARBA00022833"/>
    </source>
</evidence>
<feature type="compositionally biased region" description="Basic and acidic residues" evidence="5">
    <location>
        <begin position="1104"/>
        <end position="1117"/>
    </location>
</feature>
<organism evidence="8 9">
    <name type="scientific">Pythium oligandrum</name>
    <name type="common">Mycoparasitic fungus</name>
    <dbReference type="NCBI Taxonomy" id="41045"/>
    <lineage>
        <taxon>Eukaryota</taxon>
        <taxon>Sar</taxon>
        <taxon>Stramenopiles</taxon>
        <taxon>Oomycota</taxon>
        <taxon>Peronosporomycetes</taxon>
        <taxon>Pythiales</taxon>
        <taxon>Pythiaceae</taxon>
        <taxon>Pythium</taxon>
    </lineage>
</organism>
<feature type="region of interest" description="Disordered" evidence="5">
    <location>
        <begin position="758"/>
        <end position="838"/>
    </location>
</feature>
<feature type="compositionally biased region" description="Polar residues" evidence="5">
    <location>
        <begin position="953"/>
        <end position="962"/>
    </location>
</feature>
<dbReference type="PANTHER" id="PTHR13510">
    <property type="entry name" value="FYVE-FINGER-CONTAINING RAB5 EFFECTOR PROTEIN RABENOSYN-5-RELATED"/>
    <property type="match status" value="1"/>
</dbReference>
<feature type="region of interest" description="Disordered" evidence="5">
    <location>
        <begin position="711"/>
        <end position="742"/>
    </location>
</feature>
<feature type="compositionally biased region" description="Low complexity" evidence="5">
    <location>
        <begin position="342"/>
        <end position="357"/>
    </location>
</feature>
<protein>
    <recommendedName>
        <fullName evidence="10">FYVE-type domain-containing protein</fullName>
    </recommendedName>
</protein>
<feature type="compositionally biased region" description="Basic and acidic residues" evidence="5">
    <location>
        <begin position="92"/>
        <end position="110"/>
    </location>
</feature>
<evidence type="ECO:0000256" key="1">
    <source>
        <dbReference type="ARBA" id="ARBA00022723"/>
    </source>
</evidence>
<keyword evidence="9" id="KW-1185">Reference proteome</keyword>
<feature type="compositionally biased region" description="Polar residues" evidence="5">
    <location>
        <begin position="327"/>
        <end position="337"/>
    </location>
</feature>
<evidence type="ECO:0000313" key="8">
    <source>
        <dbReference type="EMBL" id="TMW68003.1"/>
    </source>
</evidence>
<gene>
    <name evidence="8" type="ORF">Poli38472_007675</name>
</gene>
<feature type="region of interest" description="Disordered" evidence="5">
    <location>
        <begin position="1104"/>
        <end position="1163"/>
    </location>
</feature>
<dbReference type="Pfam" id="PF01363">
    <property type="entry name" value="FYVE"/>
    <property type="match status" value="1"/>
</dbReference>
<dbReference type="PANTHER" id="PTHR13510:SF44">
    <property type="entry name" value="RABENOSYN-5"/>
    <property type="match status" value="1"/>
</dbReference>
<comment type="caution">
    <text evidence="8">The sequence shown here is derived from an EMBL/GenBank/DDBJ whole genome shotgun (WGS) entry which is preliminary data.</text>
</comment>
<dbReference type="SUPFAM" id="SSF55961">
    <property type="entry name" value="Bet v1-like"/>
    <property type="match status" value="1"/>
</dbReference>
<evidence type="ECO:0000313" key="9">
    <source>
        <dbReference type="Proteomes" id="UP000794436"/>
    </source>
</evidence>
<keyword evidence="3 4" id="KW-0862">Zinc</keyword>
<dbReference type="CDD" id="cd00065">
    <property type="entry name" value="FYVE_like_SF"/>
    <property type="match status" value="1"/>
</dbReference>
<feature type="compositionally biased region" description="Basic and acidic residues" evidence="5">
    <location>
        <begin position="791"/>
        <end position="811"/>
    </location>
</feature>
<feature type="compositionally biased region" description="Low complexity" evidence="5">
    <location>
        <begin position="1308"/>
        <end position="1322"/>
    </location>
</feature>
<keyword evidence="1 4" id="KW-0479">Metal-binding</keyword>
<dbReference type="PROSITE" id="PS50103">
    <property type="entry name" value="ZF_C3H1"/>
    <property type="match status" value="1"/>
</dbReference>
<feature type="zinc finger region" description="C3H1-type" evidence="4">
    <location>
        <begin position="161"/>
        <end position="190"/>
    </location>
</feature>
<feature type="region of interest" description="Disordered" evidence="5">
    <location>
        <begin position="1477"/>
        <end position="1521"/>
    </location>
</feature>
<feature type="compositionally biased region" description="Basic and acidic residues" evidence="5">
    <location>
        <begin position="963"/>
        <end position="973"/>
    </location>
</feature>
<dbReference type="InterPro" id="IPR011011">
    <property type="entry name" value="Znf_FYVE_PHD"/>
</dbReference>
<proteinExistence type="predicted"/>
<dbReference type="OrthoDB" id="5403181at2759"/>
<dbReference type="InterPro" id="IPR012677">
    <property type="entry name" value="Nucleotide-bd_a/b_plait_sf"/>
</dbReference>
<feature type="region of interest" description="Disordered" evidence="5">
    <location>
        <begin position="311"/>
        <end position="364"/>
    </location>
</feature>
<dbReference type="Gene3D" id="3.30.40.10">
    <property type="entry name" value="Zinc/RING finger domain, C3HC4 (zinc finger)"/>
    <property type="match status" value="1"/>
</dbReference>
<evidence type="ECO:0000256" key="4">
    <source>
        <dbReference type="PROSITE-ProRule" id="PRU00723"/>
    </source>
</evidence>
<evidence type="ECO:0000256" key="5">
    <source>
        <dbReference type="SAM" id="MobiDB-lite"/>
    </source>
</evidence>
<feature type="compositionally biased region" description="Basic and acidic residues" evidence="5">
    <location>
        <begin position="727"/>
        <end position="742"/>
    </location>
</feature>
<feature type="region of interest" description="Disordered" evidence="5">
    <location>
        <begin position="1182"/>
        <end position="1261"/>
    </location>
</feature>
<dbReference type="Gene3D" id="3.30.530.20">
    <property type="match status" value="1"/>
</dbReference>
<feature type="compositionally biased region" description="Basic and acidic residues" evidence="5">
    <location>
        <begin position="1511"/>
        <end position="1521"/>
    </location>
</feature>
<feature type="region of interest" description="Disordered" evidence="5">
    <location>
        <begin position="903"/>
        <end position="973"/>
    </location>
</feature>
<dbReference type="GO" id="GO:0008270">
    <property type="term" value="F:zinc ion binding"/>
    <property type="evidence" value="ECO:0007669"/>
    <property type="project" value="UniProtKB-KW"/>
</dbReference>
<dbReference type="InterPro" id="IPR052727">
    <property type="entry name" value="Rab4/Rab5_effector"/>
</dbReference>
<dbReference type="InterPro" id="IPR023393">
    <property type="entry name" value="START-like_dom_sf"/>
</dbReference>
<name>A0A8K1CTH7_PYTOL</name>